<feature type="transmembrane region" description="Helical" evidence="1">
    <location>
        <begin position="50"/>
        <end position="70"/>
    </location>
</feature>
<evidence type="ECO:0000313" key="3">
    <source>
        <dbReference type="Proteomes" id="UP000051008"/>
    </source>
</evidence>
<evidence type="ECO:0008006" key="4">
    <source>
        <dbReference type="Google" id="ProtNLM"/>
    </source>
</evidence>
<comment type="caution">
    <text evidence="2">The sequence shown here is derived from an EMBL/GenBank/DDBJ whole genome shotgun (WGS) entry which is preliminary data.</text>
</comment>
<dbReference type="PANTHER" id="PTHR37309">
    <property type="entry name" value="SLR0284 PROTEIN"/>
    <property type="match status" value="1"/>
</dbReference>
<keyword evidence="1" id="KW-1133">Transmembrane helix</keyword>
<feature type="transmembrane region" description="Helical" evidence="1">
    <location>
        <begin position="90"/>
        <end position="113"/>
    </location>
</feature>
<dbReference type="AlphaFoldDB" id="A0A0R2A8P1"/>
<protein>
    <recommendedName>
        <fullName evidence="4">Integral membrane protein</fullName>
    </recommendedName>
</protein>
<dbReference type="OrthoDB" id="7205479at2"/>
<keyword evidence="1" id="KW-0812">Transmembrane</keyword>
<keyword evidence="1" id="KW-0472">Membrane</keyword>
<organism evidence="2 3">
    <name type="scientific">Ligilactobacillus agilis DSM 20509</name>
    <dbReference type="NCBI Taxonomy" id="1423718"/>
    <lineage>
        <taxon>Bacteria</taxon>
        <taxon>Bacillati</taxon>
        <taxon>Bacillota</taxon>
        <taxon>Bacilli</taxon>
        <taxon>Lactobacillales</taxon>
        <taxon>Lactobacillaceae</taxon>
        <taxon>Ligilactobacillus</taxon>
    </lineage>
</organism>
<evidence type="ECO:0000256" key="1">
    <source>
        <dbReference type="SAM" id="Phobius"/>
    </source>
</evidence>
<dbReference type="InterPro" id="IPR007165">
    <property type="entry name" value="Phage_holin_4_2"/>
</dbReference>
<dbReference type="PANTHER" id="PTHR37309:SF1">
    <property type="entry name" value="SLR0284 PROTEIN"/>
    <property type="match status" value="1"/>
</dbReference>
<dbReference type="Proteomes" id="UP000051008">
    <property type="component" value="Unassembled WGS sequence"/>
</dbReference>
<sequence length="114" mass="12633">MGFWQRAAVNALTFIALAGFFPEIFHVGSIWMAFVAAVVLGVLNMFVKPFLVLISLPITFLTLGFFYWVINALMLEMTSTFVGNAFEFANFSSALIVALILSVVNLVITNYLAR</sequence>
<proteinExistence type="predicted"/>
<name>A0A0R2A8P1_9LACO</name>
<evidence type="ECO:0000313" key="2">
    <source>
        <dbReference type="EMBL" id="KRM63456.1"/>
    </source>
</evidence>
<accession>A0A0R2A8P1</accession>
<dbReference type="PATRIC" id="fig|1423718.3.peg.510"/>
<dbReference type="RefSeq" id="WP_056977143.1">
    <property type="nucleotide sequence ID" value="NZ_AYYP01000061.1"/>
</dbReference>
<keyword evidence="3" id="KW-1185">Reference proteome</keyword>
<dbReference type="EMBL" id="AYYP01000061">
    <property type="protein sequence ID" value="KRM63456.1"/>
    <property type="molecule type" value="Genomic_DNA"/>
</dbReference>
<gene>
    <name evidence="2" type="ORF">FC14_GL000491</name>
</gene>
<feature type="transmembrane region" description="Helical" evidence="1">
    <location>
        <begin position="24"/>
        <end position="43"/>
    </location>
</feature>
<reference evidence="2 3" key="1">
    <citation type="journal article" date="2015" name="Genome Announc.">
        <title>Expanding the biotechnology potential of lactobacilli through comparative genomics of 213 strains and associated genera.</title>
        <authorList>
            <person name="Sun Z."/>
            <person name="Harris H.M."/>
            <person name="McCann A."/>
            <person name="Guo C."/>
            <person name="Argimon S."/>
            <person name="Zhang W."/>
            <person name="Yang X."/>
            <person name="Jeffery I.B."/>
            <person name="Cooney J.C."/>
            <person name="Kagawa T.F."/>
            <person name="Liu W."/>
            <person name="Song Y."/>
            <person name="Salvetti E."/>
            <person name="Wrobel A."/>
            <person name="Rasinkangas P."/>
            <person name="Parkhill J."/>
            <person name="Rea M.C."/>
            <person name="O'Sullivan O."/>
            <person name="Ritari J."/>
            <person name="Douillard F.P."/>
            <person name="Paul Ross R."/>
            <person name="Yang R."/>
            <person name="Briner A.E."/>
            <person name="Felis G.E."/>
            <person name="de Vos W.M."/>
            <person name="Barrangou R."/>
            <person name="Klaenhammer T.R."/>
            <person name="Caufield P.W."/>
            <person name="Cui Y."/>
            <person name="Zhang H."/>
            <person name="O'Toole P.W."/>
        </authorList>
    </citation>
    <scope>NUCLEOTIDE SEQUENCE [LARGE SCALE GENOMIC DNA]</scope>
    <source>
        <strain evidence="2 3">DSM 20509</strain>
    </source>
</reference>
<dbReference type="Pfam" id="PF04020">
    <property type="entry name" value="Phage_holin_4_2"/>
    <property type="match status" value="1"/>
</dbReference>